<dbReference type="OrthoDB" id="9782846at2"/>
<evidence type="ECO:0008006" key="3">
    <source>
        <dbReference type="Google" id="ProtNLM"/>
    </source>
</evidence>
<proteinExistence type="predicted"/>
<reference evidence="2" key="1">
    <citation type="submission" date="2018-11" db="EMBL/GenBank/DDBJ databases">
        <title>Complete genome sequence of Paenibacillus sp. ML311-T8.</title>
        <authorList>
            <person name="Nam Y.-D."/>
            <person name="Kang J."/>
            <person name="Chung W.-H."/>
            <person name="Park Y.S."/>
        </authorList>
    </citation>
    <scope>NUCLEOTIDE SEQUENCE [LARGE SCALE GENOMIC DNA]</scope>
    <source>
        <strain evidence="2">ML311-T8</strain>
    </source>
</reference>
<gene>
    <name evidence="1" type="ORF">EHS13_18540</name>
</gene>
<dbReference type="KEGG" id="ppsc:EHS13_18540"/>
<name>A0A6B8RLV3_9BACL</name>
<keyword evidence="2" id="KW-1185">Reference proteome</keyword>
<evidence type="ECO:0000313" key="1">
    <source>
        <dbReference type="EMBL" id="QGQ96734.1"/>
    </source>
</evidence>
<sequence length="147" mass="16254">MPHFEGMERANPIGFSGFGISAKSKHAAEAWQFIQYLILSKNEDSVKFAANYVTTSKIMADATEQSSDPVKSISSDEMSYATKSSSDYNLYFNIASSNEELTAQFDDLLATADSDIPRKLHELALKLDQEMKRLKDTEEQSAGSLAP</sequence>
<dbReference type="Proteomes" id="UP000426246">
    <property type="component" value="Chromosome"/>
</dbReference>
<organism evidence="1 2">
    <name type="scientific">Paenibacillus psychroresistens</name>
    <dbReference type="NCBI Taxonomy" id="1778678"/>
    <lineage>
        <taxon>Bacteria</taxon>
        <taxon>Bacillati</taxon>
        <taxon>Bacillota</taxon>
        <taxon>Bacilli</taxon>
        <taxon>Bacillales</taxon>
        <taxon>Paenibacillaceae</taxon>
        <taxon>Paenibacillus</taxon>
    </lineage>
</organism>
<dbReference type="AlphaFoldDB" id="A0A6B8RLV3"/>
<accession>A0A6B8RLV3</accession>
<dbReference type="SUPFAM" id="SSF53850">
    <property type="entry name" value="Periplasmic binding protein-like II"/>
    <property type="match status" value="1"/>
</dbReference>
<protein>
    <recommendedName>
        <fullName evidence="3">Extracellular solute-binding protein</fullName>
    </recommendedName>
</protein>
<dbReference type="EMBL" id="CP034235">
    <property type="protein sequence ID" value="QGQ96734.1"/>
    <property type="molecule type" value="Genomic_DNA"/>
</dbReference>
<evidence type="ECO:0000313" key="2">
    <source>
        <dbReference type="Proteomes" id="UP000426246"/>
    </source>
</evidence>
<dbReference type="Gene3D" id="3.40.190.10">
    <property type="entry name" value="Periplasmic binding protein-like II"/>
    <property type="match status" value="1"/>
</dbReference>